<dbReference type="InterPro" id="IPR043136">
    <property type="entry name" value="B30.2/SPRY_sf"/>
</dbReference>
<dbReference type="Gene3D" id="1.10.287.1490">
    <property type="match status" value="1"/>
</dbReference>
<feature type="region of interest" description="Disordered" evidence="2">
    <location>
        <begin position="1989"/>
        <end position="2008"/>
    </location>
</feature>
<dbReference type="Pfam" id="PF13765">
    <property type="entry name" value="PRY"/>
    <property type="match status" value="1"/>
</dbReference>
<feature type="coiled-coil region" evidence="1">
    <location>
        <begin position="511"/>
        <end position="545"/>
    </location>
</feature>
<evidence type="ECO:0000256" key="1">
    <source>
        <dbReference type="SAM" id="Coils"/>
    </source>
</evidence>
<dbReference type="SUPFAM" id="SSF49899">
    <property type="entry name" value="Concanavalin A-like lectins/glucanases"/>
    <property type="match status" value="1"/>
</dbReference>
<dbReference type="Proteomes" id="UP001153269">
    <property type="component" value="Unassembled WGS sequence"/>
</dbReference>
<evidence type="ECO:0000259" key="3">
    <source>
        <dbReference type="PROSITE" id="PS50188"/>
    </source>
</evidence>
<dbReference type="InterPro" id="IPR006574">
    <property type="entry name" value="PRY"/>
</dbReference>
<feature type="coiled-coil region" evidence="1">
    <location>
        <begin position="1705"/>
        <end position="1783"/>
    </location>
</feature>
<dbReference type="PANTHER" id="PTHR23159:SF31">
    <property type="entry name" value="CENTROSOME-ASSOCIATED PROTEIN CEP250 ISOFORM X1"/>
    <property type="match status" value="1"/>
</dbReference>
<feature type="coiled-coil region" evidence="1">
    <location>
        <begin position="1364"/>
        <end position="1442"/>
    </location>
</feature>
<dbReference type="InterPro" id="IPR003879">
    <property type="entry name" value="Butyrophylin_SPRY"/>
</dbReference>
<feature type="region of interest" description="Disordered" evidence="2">
    <location>
        <begin position="2027"/>
        <end position="2053"/>
    </location>
</feature>
<feature type="coiled-coil region" evidence="1">
    <location>
        <begin position="1182"/>
        <end position="1209"/>
    </location>
</feature>
<sequence length="2198" mass="253030">MQGHKGLELLMEGNVLGKKTPSAMAGGSHLVWLPLLLSGVFELSDSRHVHPEKNETFISNADVASLLGRFPIKLPEGINPENIHITSVNIESCTDMEAQIHLLNKQLQETTFRSSKQDEEAFGLRRNVRLLRMQLATCSSSASAVTGPYQTQLYSQMKLLLEKFDSDAFLNLKVIVLTREVTALQRRIELAANSTETEIMVLRNELQVKMKDLHAKKQQMERRFSNSELILQIISLQNQIWDLGVEELRRGETVLQPDSRIAALQTQLDMKLRKLRQQGDASSVLLEFISGHSRIAAIQRLINVHIAKSRANYADYQMQMRQKNELLAKKILRLNREESNTELTREILSLQDELATLTQMITHAKTSDRLTGLRVILEQGKSQQEHLQKQLEETDFGQAQLIMKIIGMMREGREQQRDGQQPTTSTTQTTVLTLLRGEYAKAQADIKELQRLVQEKSENCPGNEERYSDLKTEFEQKIAELNRTGDSKAAIILNVINLHGELTTLRDLISITKHPDRLSDLQRQLEEKEEELNSKTADMKRLIANPNLILSFNQLQQEIWELQESGLNGTTRNKQRELQTRVDGLIREMNNKGDESIKLMLKIMTLQSQVKQLQKELLDHHTVKDATVTQLEKDLSTKEKELKKSVDELTEKNQANAQLIVTITDLNNRLRKLQQEMQSGGQITSATITKLKKQLKIKEEEHFRDQVEITALQNELNQTTAQCSGFGKKIQELQTDLDEKLKKLQSESDSVTSLALQVSTITVQLEELKRQLQNTDSEAKIQELQKQIEEKNNKLAEKTEELKARSAQPQRFLDIISIQTKISKLVNTAANNTDYRKIRALQYHLTDLINGIRDENNENTQLLFKVLTLQEEVARLKKQEKSQSEAQLKKIKDLENELEDIRSQIAEKTLLLDSRDLIFSNLSAQIMELHQKIKPLEDEISDLKNQHAESFAELQARLSLTKKQLQDSELRLKDADAKNFKSMMDIIDLRDQLTKAEKQASKAAGKNIYVLEQQLQTQQRENKKLENSNRDLKQTLKELKMCCNDQNTLCEVRQTQLQVCQQDMDRLEQENRILQDRLQQSKQKVENLQQQLPAKDAMLNRLQQELEEKATENKRMQDKCSSIGSGYEERYSHLKTEFEQKIAELNRTGDSKTAIILNVINLHGELTTLRDLISTTKHPERLSDLQRQLEEKEEELNSKTADMKRLIVNPNLILSIIELQQEIWDLQQRGLNGTTRNKERELQTRVDGLITEINNKGDESIKLVLKIMTLQSQVKQLQKELLDHHTVKDATVTQLEKDLSTKEKELKKSVDELTEKNQANAQLKLKKQLKIKEEEHFRDQVEITALQNELNQTTAQCSGFGKKIQELQTDLDEKLKKLQSESDSVSSLALQVSTTTLQLEELKRQLQNTDSEAKIQELQKQIEEKNNKLAEKTEELKARSAQPQRFLHIISIQTKISKLVNTAANNTDYSQIRALQGQLNDLIDGIQEENNENTQLLFKVLTLQEEVARLKKQEKSQSEAQLKKIKDLENELEDIRSQIAEKTLLLYTRNSNFSNLSAEITELRQKIKPLEDEISDLKNQHAESFAELQARLSLTKRQLQDSELRLKDADAKNFKSMMDIIDLRDQLTKAQKQASKAAGKNIDVLEQQLQTQQRENKKLENSNRELKKQLKIKEEEHFRDQVEITALQNELNQTTAQCSGFGKKIQELQTDLDEKLKKLQSESDSVSSLALQVSTITLQLEELKRQLQNTDSEAKIQELQKQIEEKNNKLAEKTEELKARSAQPQRFLDIISIQTKISKLVNTAANNTDYSQIRALQGQLNDLIDGIKEENNENTQLLFKVLTLQEEVARLKKQEKSQSEAQLKKIKDLENELEDIRSQIAEKTLLLYTRNSNFSNLSAEITELRQKIKPLEDEISDLKNQHAESFAELQARLSLTKKQLQDSELRLKDADAKNFKSMMDIIDLRDQLTKAQKQASKAAGKNMNVLEQQLQTQQRENKKLENSNRERQTQLQVCEQDMDRLGQQLQQGDARLKQLQQDTEEQTRQSNRRHQHENQILQDRLQQSKQKVENLQQQLPAKDAMLNRLQQELEEKATENNGLQDKYSNLQNEKNELAEKVQGLQNQLSDVEDRTIHTRKSTFDPNTANPRIVLSADHTEMSTTEEVQNVQDHPGRFDVVLAILGETGFSSGRHYWEGSRSF</sequence>
<accession>A0A9N7UNV7</accession>
<evidence type="ECO:0000313" key="5">
    <source>
        <dbReference type="Proteomes" id="UP001153269"/>
    </source>
</evidence>
<proteinExistence type="predicted"/>
<dbReference type="EMBL" id="CADEAL010001624">
    <property type="protein sequence ID" value="CAB1434055.1"/>
    <property type="molecule type" value="Genomic_DNA"/>
</dbReference>
<name>A0A9N7UNV7_PLEPL</name>
<dbReference type="PRINTS" id="PR01407">
    <property type="entry name" value="BUTYPHLNCDUF"/>
</dbReference>
<dbReference type="PANTHER" id="PTHR23159">
    <property type="entry name" value="CENTROSOMAL PROTEIN 2"/>
    <property type="match status" value="1"/>
</dbReference>
<organism evidence="4 5">
    <name type="scientific">Pleuronectes platessa</name>
    <name type="common">European plaice</name>
    <dbReference type="NCBI Taxonomy" id="8262"/>
    <lineage>
        <taxon>Eukaryota</taxon>
        <taxon>Metazoa</taxon>
        <taxon>Chordata</taxon>
        <taxon>Craniata</taxon>
        <taxon>Vertebrata</taxon>
        <taxon>Euteleostomi</taxon>
        <taxon>Actinopterygii</taxon>
        <taxon>Neopterygii</taxon>
        <taxon>Teleostei</taxon>
        <taxon>Neoteleostei</taxon>
        <taxon>Acanthomorphata</taxon>
        <taxon>Carangaria</taxon>
        <taxon>Pleuronectiformes</taxon>
        <taxon>Pleuronectoidei</taxon>
        <taxon>Pleuronectidae</taxon>
        <taxon>Pleuronectes</taxon>
    </lineage>
</organism>
<keyword evidence="1" id="KW-0175">Coiled coil</keyword>
<comment type="caution">
    <text evidence="4">The sequence shown here is derived from an EMBL/GenBank/DDBJ whole genome shotgun (WGS) entry which is preliminary data.</text>
</comment>
<feature type="coiled-coil region" evidence="1">
    <location>
        <begin position="730"/>
        <end position="808"/>
    </location>
</feature>
<protein>
    <recommendedName>
        <fullName evidence="3">B30.2/SPRY domain-containing protein</fullName>
    </recommendedName>
</protein>
<feature type="compositionally biased region" description="Basic and acidic residues" evidence="2">
    <location>
        <begin position="1995"/>
        <end position="2008"/>
    </location>
</feature>
<evidence type="ECO:0000313" key="4">
    <source>
        <dbReference type="EMBL" id="CAB1434055.1"/>
    </source>
</evidence>
<evidence type="ECO:0000256" key="2">
    <source>
        <dbReference type="SAM" id="MobiDB-lite"/>
    </source>
</evidence>
<dbReference type="InterPro" id="IPR001870">
    <property type="entry name" value="B30.2/SPRY"/>
</dbReference>
<feature type="domain" description="B30.2/SPRY" evidence="3">
    <location>
        <begin position="2117"/>
        <end position="2198"/>
    </location>
</feature>
<gene>
    <name evidence="4" type="ORF">PLEPLA_LOCUS22142</name>
</gene>
<feature type="coiled-coil region" evidence="1">
    <location>
        <begin position="1472"/>
        <end position="1676"/>
    </location>
</feature>
<feature type="coiled-coil region" evidence="1">
    <location>
        <begin position="866"/>
        <end position="1119"/>
    </location>
</feature>
<dbReference type="InterPro" id="IPR013320">
    <property type="entry name" value="ConA-like_dom_sf"/>
</dbReference>
<feature type="coiled-coil region" evidence="1">
    <location>
        <begin position="596"/>
        <end position="676"/>
    </location>
</feature>
<dbReference type="SMART" id="SM00589">
    <property type="entry name" value="PRY"/>
    <property type="match status" value="1"/>
</dbReference>
<reference evidence="4" key="1">
    <citation type="submission" date="2020-03" db="EMBL/GenBank/DDBJ databases">
        <authorList>
            <person name="Weist P."/>
        </authorList>
    </citation>
    <scope>NUCLEOTIDE SEQUENCE</scope>
</reference>
<dbReference type="PROSITE" id="PS50188">
    <property type="entry name" value="B302_SPRY"/>
    <property type="match status" value="1"/>
</dbReference>
<keyword evidence="5" id="KW-1185">Reference proteome</keyword>
<dbReference type="Gene3D" id="2.60.120.920">
    <property type="match status" value="1"/>
</dbReference>
<feature type="coiled-coil region" evidence="1">
    <location>
        <begin position="432"/>
        <end position="484"/>
    </location>
</feature>